<keyword evidence="2" id="KW-1185">Reference proteome</keyword>
<sequence length="273" mass="30179">MSDPVSVVGTAVGITSLGIQVCQGLVSYLHSLEGRNQEIKDGLRDIQTLVSIFYSLNGILPKIDERRPETVALRRCLKDSENKLLELQELLIKSRGPEAAAVSTTGKIDDARRALIYPFREGKLNSLRRSLRELLHNLGLAIDLTSLESGAAIRDAVETLGTVFKNQYDGLQDLKAHTQQNSDQLQSLDLHITDVLGDIEQRLSRTELLVQDLNQTVSGKLTLIGTDTRSVVSSNRRFEEGFAELVDKICAQSALMSRLVSYAILHISLDSLR</sequence>
<accession>A0A8H4PKI1</accession>
<comment type="caution">
    <text evidence="1">The sequence shown here is derived from an EMBL/GenBank/DDBJ whole genome shotgun (WGS) entry which is preliminary data.</text>
</comment>
<reference evidence="1 2" key="1">
    <citation type="submission" date="2020-01" db="EMBL/GenBank/DDBJ databases">
        <title>Identification and distribution of gene clusters putatively required for synthesis of sphingolipid metabolism inhibitors in phylogenetically diverse species of the filamentous fungus Fusarium.</title>
        <authorList>
            <person name="Kim H.-S."/>
            <person name="Busman M."/>
            <person name="Brown D.W."/>
            <person name="Divon H."/>
            <person name="Uhlig S."/>
            <person name="Proctor R.H."/>
        </authorList>
    </citation>
    <scope>NUCLEOTIDE SEQUENCE [LARGE SCALE GENOMIC DNA]</scope>
    <source>
        <strain evidence="1 2">NRRL 20459</strain>
    </source>
</reference>
<name>A0A8H4PKI1_9HYPO</name>
<evidence type="ECO:0000313" key="1">
    <source>
        <dbReference type="EMBL" id="KAF4467972.1"/>
    </source>
</evidence>
<dbReference type="Proteomes" id="UP000554235">
    <property type="component" value="Unassembled WGS sequence"/>
</dbReference>
<organism evidence="1 2">
    <name type="scientific">Fusarium albosuccineum</name>
    <dbReference type="NCBI Taxonomy" id="1237068"/>
    <lineage>
        <taxon>Eukaryota</taxon>
        <taxon>Fungi</taxon>
        <taxon>Dikarya</taxon>
        <taxon>Ascomycota</taxon>
        <taxon>Pezizomycotina</taxon>
        <taxon>Sordariomycetes</taxon>
        <taxon>Hypocreomycetidae</taxon>
        <taxon>Hypocreales</taxon>
        <taxon>Nectriaceae</taxon>
        <taxon>Fusarium</taxon>
        <taxon>Fusarium decemcellulare species complex</taxon>
    </lineage>
</organism>
<dbReference type="AlphaFoldDB" id="A0A8H4PKI1"/>
<proteinExistence type="predicted"/>
<dbReference type="OrthoDB" id="1577640at2759"/>
<protein>
    <submittedName>
        <fullName evidence="1">Ankyrin repeat-containing</fullName>
    </submittedName>
</protein>
<evidence type="ECO:0000313" key="2">
    <source>
        <dbReference type="Proteomes" id="UP000554235"/>
    </source>
</evidence>
<dbReference type="EMBL" id="JAADYS010000676">
    <property type="protein sequence ID" value="KAF4467972.1"/>
    <property type="molecule type" value="Genomic_DNA"/>
</dbReference>
<gene>
    <name evidence="1" type="ORF">FALBO_5152</name>
</gene>